<proteinExistence type="predicted"/>
<dbReference type="Proteomes" id="UP000886191">
    <property type="component" value="Unassembled WGS sequence"/>
</dbReference>
<reference evidence="1" key="1">
    <citation type="journal article" date="2020" name="mSystems">
        <title>Genome- and Community-Level Interaction Insights into Carbon Utilization and Element Cycling Functions of Hydrothermarchaeota in Hydrothermal Sediment.</title>
        <authorList>
            <person name="Zhou Z."/>
            <person name="Liu Y."/>
            <person name="Xu W."/>
            <person name="Pan J."/>
            <person name="Luo Z.H."/>
            <person name="Li M."/>
        </authorList>
    </citation>
    <scope>NUCLEOTIDE SEQUENCE [LARGE SCALE GENOMIC DNA]</scope>
    <source>
        <strain evidence="1">HyVt-345</strain>
    </source>
</reference>
<dbReference type="EMBL" id="DRGL01000027">
    <property type="protein sequence ID" value="HEA20904.1"/>
    <property type="molecule type" value="Genomic_DNA"/>
</dbReference>
<name>A0A831QLH5_9FLAO</name>
<dbReference type="AlphaFoldDB" id="A0A831QLH5"/>
<evidence type="ECO:0000313" key="1">
    <source>
        <dbReference type="EMBL" id="HEA20904.1"/>
    </source>
</evidence>
<comment type="caution">
    <text evidence="1">The sequence shown here is derived from an EMBL/GenBank/DDBJ whole genome shotgun (WGS) entry which is preliminary data.</text>
</comment>
<gene>
    <name evidence="1" type="ORF">ENH87_08290</name>
</gene>
<sequence length="71" mass="8406">MTENIRRLFKSMDHDTKEEALACLKNEYGLQDRKLVKKEWIKAGRIPEGYQEGIVAMFQNLLRKQHVKKVC</sequence>
<protein>
    <submittedName>
        <fullName evidence="1">Uncharacterized protein</fullName>
    </submittedName>
</protein>
<accession>A0A831QLH5</accession>
<organism evidence="1">
    <name type="scientific">Pricia antarctica</name>
    <dbReference type="NCBI Taxonomy" id="641691"/>
    <lineage>
        <taxon>Bacteria</taxon>
        <taxon>Pseudomonadati</taxon>
        <taxon>Bacteroidota</taxon>
        <taxon>Flavobacteriia</taxon>
        <taxon>Flavobacteriales</taxon>
        <taxon>Flavobacteriaceae</taxon>
        <taxon>Pricia</taxon>
    </lineage>
</organism>